<feature type="transmembrane region" description="Helical" evidence="6">
    <location>
        <begin position="367"/>
        <end position="385"/>
    </location>
</feature>
<keyword evidence="5 6" id="KW-0472">Membrane</keyword>
<feature type="transmembrane region" description="Helical" evidence="6">
    <location>
        <begin position="176"/>
        <end position="196"/>
    </location>
</feature>
<sequence>MNRRNLMEKGKLFYGWWIVLGAILILACMGPASVAVANLFQPHVVEEFGIANSAFAIVNSIVLGMGIFVSPFVSQMFAKRGNFKRFYLIGILVYAISYGLYGFAPNIYVFYFLSLFVGFGYTATTIIPVSMLVNNWFVKSKGTALSLSFAGLGVGGIIFSQLLTYLIQAIGWRMSYLTYAVIMLVVCLPIVLFLFVEKPEDKGMQALGAGQADTDTAATSKQSGVALPMAEIVKKPFFIMLLVGTAFIGISNNGGLGQFPPAVQNLHGAEKMALMVSIYSGVGILGKLILGIVNDKFGVRLATIYASALCALAYLLMMLGSNYSFVLLMSVLFGLGNAIGTVLPPLMASAIFTSEDYPKAYGYMQSALMLGMTSGSLLAATIADLSGSYNYSWLTLAILSVLMGVLWVGAYQRSQKFMTK</sequence>
<dbReference type="GO" id="GO:0022857">
    <property type="term" value="F:transmembrane transporter activity"/>
    <property type="evidence" value="ECO:0007669"/>
    <property type="project" value="InterPro"/>
</dbReference>
<dbReference type="InterPro" id="IPR020846">
    <property type="entry name" value="MFS_dom"/>
</dbReference>
<dbReference type="InterPro" id="IPR011701">
    <property type="entry name" value="MFS"/>
</dbReference>
<dbReference type="InterPro" id="IPR036259">
    <property type="entry name" value="MFS_trans_sf"/>
</dbReference>
<evidence type="ECO:0000259" key="7">
    <source>
        <dbReference type="PROSITE" id="PS50850"/>
    </source>
</evidence>
<gene>
    <name evidence="8" type="ORF">F6I03_02255</name>
</gene>
<keyword evidence="2" id="KW-0813">Transport</keyword>
<evidence type="ECO:0000256" key="6">
    <source>
        <dbReference type="SAM" id="Phobius"/>
    </source>
</evidence>
<dbReference type="GO" id="GO:0005886">
    <property type="term" value="C:plasma membrane"/>
    <property type="evidence" value="ECO:0007669"/>
    <property type="project" value="UniProtKB-SubCell"/>
</dbReference>
<dbReference type="PANTHER" id="PTHR11360:SF290">
    <property type="entry name" value="MONOCARBOXYLATE MFS PERMEASE"/>
    <property type="match status" value="1"/>
</dbReference>
<feature type="transmembrane region" description="Helical" evidence="6">
    <location>
        <begin position="12"/>
        <end position="34"/>
    </location>
</feature>
<evidence type="ECO:0000313" key="9">
    <source>
        <dbReference type="Proteomes" id="UP000327148"/>
    </source>
</evidence>
<proteinExistence type="predicted"/>
<feature type="transmembrane region" description="Helical" evidence="6">
    <location>
        <begin position="323"/>
        <end position="346"/>
    </location>
</feature>
<feature type="transmembrane region" description="Helical" evidence="6">
    <location>
        <begin position="86"/>
        <end position="104"/>
    </location>
</feature>
<dbReference type="InterPro" id="IPR005828">
    <property type="entry name" value="MFS_sugar_transport-like"/>
</dbReference>
<comment type="subcellular location">
    <subcellularLocation>
        <location evidence="1">Cell membrane</location>
        <topology evidence="1">Multi-pass membrane protein</topology>
    </subcellularLocation>
</comment>
<keyword evidence="4 6" id="KW-1133">Transmembrane helix</keyword>
<feature type="transmembrane region" description="Helical" evidence="6">
    <location>
        <begin position="272"/>
        <end position="290"/>
    </location>
</feature>
<keyword evidence="3 6" id="KW-0812">Transmembrane</keyword>
<reference evidence="8 9" key="1">
    <citation type="submission" date="2019-09" db="EMBL/GenBank/DDBJ databases">
        <title>Draft genome sequence assemblies of isolates from the urinary tract.</title>
        <authorList>
            <person name="Mores C.R."/>
            <person name="Putonti C."/>
            <person name="Wolfe A.J."/>
        </authorList>
    </citation>
    <scope>NUCLEOTIDE SEQUENCE [LARGE SCALE GENOMIC DNA]</scope>
    <source>
        <strain evidence="8 9">UMB623</strain>
    </source>
</reference>
<dbReference type="OrthoDB" id="182417at2"/>
<dbReference type="Pfam" id="PF00083">
    <property type="entry name" value="Sugar_tr"/>
    <property type="match status" value="1"/>
</dbReference>
<feature type="transmembrane region" description="Helical" evidence="6">
    <location>
        <begin position="145"/>
        <end position="170"/>
    </location>
</feature>
<evidence type="ECO:0000313" key="8">
    <source>
        <dbReference type="EMBL" id="KAA9302054.1"/>
    </source>
</evidence>
<evidence type="ECO:0000256" key="1">
    <source>
        <dbReference type="ARBA" id="ARBA00004651"/>
    </source>
</evidence>
<dbReference type="STRING" id="119206.AWM72_07835"/>
<evidence type="ECO:0000256" key="2">
    <source>
        <dbReference type="ARBA" id="ARBA00022448"/>
    </source>
</evidence>
<dbReference type="EMBL" id="VYWO01000001">
    <property type="protein sequence ID" value="KAA9302054.1"/>
    <property type="molecule type" value="Genomic_DNA"/>
</dbReference>
<name>A0A5N1GNS2_9LACT</name>
<feature type="domain" description="Major facilitator superfamily (MFS) profile" evidence="7">
    <location>
        <begin position="19"/>
        <end position="415"/>
    </location>
</feature>
<feature type="transmembrane region" description="Helical" evidence="6">
    <location>
        <begin position="237"/>
        <end position="260"/>
    </location>
</feature>
<dbReference type="Proteomes" id="UP000327148">
    <property type="component" value="Unassembled WGS sequence"/>
</dbReference>
<feature type="transmembrane region" description="Helical" evidence="6">
    <location>
        <begin position="297"/>
        <end position="317"/>
    </location>
</feature>
<evidence type="ECO:0000256" key="3">
    <source>
        <dbReference type="ARBA" id="ARBA00022692"/>
    </source>
</evidence>
<dbReference type="InterPro" id="IPR050327">
    <property type="entry name" value="Proton-linked_MCT"/>
</dbReference>
<feature type="transmembrane region" description="Helical" evidence="6">
    <location>
        <begin position="110"/>
        <end position="133"/>
    </location>
</feature>
<dbReference type="SUPFAM" id="SSF103473">
    <property type="entry name" value="MFS general substrate transporter"/>
    <property type="match status" value="1"/>
</dbReference>
<protein>
    <submittedName>
        <fullName evidence="8">MFS transporter</fullName>
    </submittedName>
</protein>
<feature type="transmembrane region" description="Helical" evidence="6">
    <location>
        <begin position="54"/>
        <end position="74"/>
    </location>
</feature>
<dbReference type="PROSITE" id="PS51257">
    <property type="entry name" value="PROKAR_LIPOPROTEIN"/>
    <property type="match status" value="1"/>
</dbReference>
<evidence type="ECO:0000256" key="4">
    <source>
        <dbReference type="ARBA" id="ARBA00022989"/>
    </source>
</evidence>
<dbReference type="Gene3D" id="1.20.1250.20">
    <property type="entry name" value="MFS general substrate transporter like domains"/>
    <property type="match status" value="2"/>
</dbReference>
<dbReference type="AlphaFoldDB" id="A0A5N1GNS2"/>
<accession>A0A5N1GNS2</accession>
<dbReference type="PANTHER" id="PTHR11360">
    <property type="entry name" value="MONOCARBOXYLATE TRANSPORTER"/>
    <property type="match status" value="1"/>
</dbReference>
<comment type="caution">
    <text evidence="8">The sequence shown here is derived from an EMBL/GenBank/DDBJ whole genome shotgun (WGS) entry which is preliminary data.</text>
</comment>
<feature type="transmembrane region" description="Helical" evidence="6">
    <location>
        <begin position="391"/>
        <end position="411"/>
    </location>
</feature>
<evidence type="ECO:0000256" key="5">
    <source>
        <dbReference type="ARBA" id="ARBA00023136"/>
    </source>
</evidence>
<dbReference type="Pfam" id="PF07690">
    <property type="entry name" value="MFS_1"/>
    <property type="match status" value="1"/>
</dbReference>
<organism evidence="8 9">
    <name type="scientific">Aerococcus sanguinicola</name>
    <dbReference type="NCBI Taxonomy" id="119206"/>
    <lineage>
        <taxon>Bacteria</taxon>
        <taxon>Bacillati</taxon>
        <taxon>Bacillota</taxon>
        <taxon>Bacilli</taxon>
        <taxon>Lactobacillales</taxon>
        <taxon>Aerococcaceae</taxon>
        <taxon>Aerococcus</taxon>
    </lineage>
</organism>
<dbReference type="PROSITE" id="PS50850">
    <property type="entry name" value="MFS"/>
    <property type="match status" value="1"/>
</dbReference>